<reference evidence="1 2" key="1">
    <citation type="submission" date="2005-10" db="EMBL/GenBank/DDBJ databases">
        <title>Complete sequence of Geobacter metallireducens GS-15.</title>
        <authorList>
            <consortium name="US DOE Joint Genome Institute"/>
            <person name="Copeland A."/>
            <person name="Lucas S."/>
            <person name="Lapidus A."/>
            <person name="Barry K."/>
            <person name="Detter J.C."/>
            <person name="Glavina T."/>
            <person name="Hammon N."/>
            <person name="Israni S."/>
            <person name="Pitluck S."/>
            <person name="Di Bartolo G."/>
            <person name="Chain P."/>
            <person name="Schmutz J."/>
            <person name="Larimer F."/>
            <person name="Land M."/>
            <person name="Kyrpides N."/>
            <person name="Ivanova N."/>
            <person name="Richardson P."/>
        </authorList>
    </citation>
    <scope>NUCLEOTIDE SEQUENCE [LARGE SCALE GENOMIC DNA]</scope>
    <source>
        <strain evidence="2">ATCC 53774 / DSM 7210 / GS-15</strain>
    </source>
</reference>
<dbReference type="HOGENOM" id="CLU_986129_0_0_7"/>
<dbReference type="EMBL" id="CP000148">
    <property type="protein sequence ID" value="ABB31745.1"/>
    <property type="molecule type" value="Genomic_DNA"/>
</dbReference>
<name>Q39VH9_GEOMG</name>
<evidence type="ECO:0000313" key="2">
    <source>
        <dbReference type="Proteomes" id="UP000007073"/>
    </source>
</evidence>
<dbReference type="STRING" id="269799.Gmet_1511"/>
<accession>Q39VH9</accession>
<reference evidence="1 2" key="2">
    <citation type="journal article" date="2009" name="BMC Microbiol.">
        <title>The genome sequence of Geobacter metallireducens: features of metabolism, physiology and regulation common and dissimilar to Geobacter sulfurreducens.</title>
        <authorList>
            <person name="Aklujkar M."/>
            <person name="Krushkal J."/>
            <person name="DiBartolo G."/>
            <person name="Lapidus A."/>
            <person name="Land M.L."/>
            <person name="Lovley D.R."/>
        </authorList>
    </citation>
    <scope>NUCLEOTIDE SEQUENCE [LARGE SCALE GENOMIC DNA]</scope>
    <source>
        <strain evidence="2">ATCC 53774 / DSM 7210 / GS-15</strain>
    </source>
</reference>
<keyword evidence="2" id="KW-1185">Reference proteome</keyword>
<sequence>MSARVTDWMTTLSRLLVLLVLATNIFGCSLMRSSVAALKSTAEFVPTGTDRRVFAEPGAEDVATVAAKELAEAIATVEREQHGPFAGPVEVYVTRDEESFAAFTGVPKEVRGAVILKIFLSGGLRKEPDRIRRILTHELSHLHLGQRLGMVYGYNATLPSWFQEGLAVVVSGGGGAEKMSEEGAVEAILKGKSIIPEANGSFFFKKFANSYGLTPPMFYRQSGMFVAHLQRLDEARFRSFLLAIKDGHGFGDSFAKSYGMGVDEAWQQFTERFKRRQPSAHL</sequence>
<proteinExistence type="predicted"/>
<dbReference type="KEGG" id="gme:Gmet_1511"/>
<protein>
    <submittedName>
        <fullName evidence="1">Lipoprotein, putative</fullName>
    </submittedName>
</protein>
<gene>
    <name evidence="1" type="ordered locus">Gmet_1511</name>
</gene>
<keyword evidence="1" id="KW-0449">Lipoprotein</keyword>
<organism evidence="1 2">
    <name type="scientific">Geobacter metallireducens (strain ATCC 53774 / DSM 7210 / GS-15)</name>
    <dbReference type="NCBI Taxonomy" id="269799"/>
    <lineage>
        <taxon>Bacteria</taxon>
        <taxon>Pseudomonadati</taxon>
        <taxon>Thermodesulfobacteriota</taxon>
        <taxon>Desulfuromonadia</taxon>
        <taxon>Geobacterales</taxon>
        <taxon>Geobacteraceae</taxon>
        <taxon>Geobacter</taxon>
    </lineage>
</organism>
<evidence type="ECO:0000313" key="1">
    <source>
        <dbReference type="EMBL" id="ABB31745.1"/>
    </source>
</evidence>
<dbReference type="Proteomes" id="UP000007073">
    <property type="component" value="Chromosome"/>
</dbReference>
<dbReference type="eggNOG" id="COG0501">
    <property type="taxonomic scope" value="Bacteria"/>
</dbReference>
<dbReference type="AlphaFoldDB" id="Q39VH9"/>